<accession>A0ABV9T8J8</accession>
<dbReference type="Proteomes" id="UP001595818">
    <property type="component" value="Unassembled WGS sequence"/>
</dbReference>
<dbReference type="PANTHER" id="PTHR46344">
    <property type="entry name" value="OS02G0202900 PROTEIN"/>
    <property type="match status" value="1"/>
</dbReference>
<comment type="caution">
    <text evidence="4">The sequence shown here is derived from an EMBL/GenBank/DDBJ whole genome shotgun (WGS) entry which is preliminary data.</text>
</comment>
<proteinExistence type="predicted"/>
<feature type="chain" id="PRO_5046242109" evidence="3">
    <location>
        <begin position="22"/>
        <end position="322"/>
    </location>
</feature>
<dbReference type="PANTHER" id="PTHR46344:SF27">
    <property type="entry name" value="KELCH REPEAT SUPERFAMILY PROTEIN"/>
    <property type="match status" value="1"/>
</dbReference>
<dbReference type="Gene3D" id="2.120.10.80">
    <property type="entry name" value="Kelch-type beta propeller"/>
    <property type="match status" value="2"/>
</dbReference>
<evidence type="ECO:0000256" key="3">
    <source>
        <dbReference type="SAM" id="SignalP"/>
    </source>
</evidence>
<protein>
    <submittedName>
        <fullName evidence="4">Kelch repeat-containing protein</fullName>
    </submittedName>
</protein>
<dbReference type="EMBL" id="JBHSJJ010000024">
    <property type="protein sequence ID" value="MFC4874887.1"/>
    <property type="molecule type" value="Genomic_DNA"/>
</dbReference>
<dbReference type="Pfam" id="PF24681">
    <property type="entry name" value="Kelch_KLHDC2_KLHL20_DRC7"/>
    <property type="match status" value="1"/>
</dbReference>
<feature type="signal peptide" evidence="3">
    <location>
        <begin position="1"/>
        <end position="21"/>
    </location>
</feature>
<dbReference type="RefSeq" id="WP_377069174.1">
    <property type="nucleotide sequence ID" value="NZ_JBHSJJ010000024.1"/>
</dbReference>
<gene>
    <name evidence="4" type="ORF">ACFPFU_24500</name>
</gene>
<organism evidence="4 5">
    <name type="scientific">Negadavirga shengliensis</name>
    <dbReference type="NCBI Taxonomy" id="1389218"/>
    <lineage>
        <taxon>Bacteria</taxon>
        <taxon>Pseudomonadati</taxon>
        <taxon>Bacteroidota</taxon>
        <taxon>Cytophagia</taxon>
        <taxon>Cytophagales</taxon>
        <taxon>Cyclobacteriaceae</taxon>
        <taxon>Negadavirga</taxon>
    </lineage>
</organism>
<keyword evidence="2" id="KW-0677">Repeat</keyword>
<keyword evidence="3" id="KW-0732">Signal</keyword>
<keyword evidence="5" id="KW-1185">Reference proteome</keyword>
<dbReference type="Pfam" id="PF01344">
    <property type="entry name" value="Kelch_1"/>
    <property type="match status" value="1"/>
</dbReference>
<dbReference type="SUPFAM" id="SSF117281">
    <property type="entry name" value="Kelch motif"/>
    <property type="match status" value="1"/>
</dbReference>
<keyword evidence="1" id="KW-0880">Kelch repeat</keyword>
<dbReference type="InterPro" id="IPR015915">
    <property type="entry name" value="Kelch-typ_b-propeller"/>
</dbReference>
<name>A0ABV9T8J8_9BACT</name>
<sequence>MKKRTYLTFLFQFMALTFVFAQEWKTLSPEGECTARHECAAAAWDGKLYLLGGRGMKPVEEYDPADDRWSVRSTAPLEMHHFQAVTYNDKIYVIGAFTGGYPHETPIPNVYIYDPVEDKWTKSHAVPEDRRRGAAGVVVHKDKFYIVGGIEDGHWADNRDYLDEYDPKTGEWKKLPDLPRVRDHFQAVVVDNKLYAVGGRKSFAKEGVGFESTYAEVDVFDFAAQKWETLPDEFHLPTERAGSSTVNYREGFIIAGGESGNQVPAHDEVEFFVPGKGWSLLNRMERGRHGFQVVEIGGNYYVAAGCGNRGGSPELNSLEVMR</sequence>
<evidence type="ECO:0000313" key="4">
    <source>
        <dbReference type="EMBL" id="MFC4874887.1"/>
    </source>
</evidence>
<evidence type="ECO:0000256" key="1">
    <source>
        <dbReference type="ARBA" id="ARBA00022441"/>
    </source>
</evidence>
<dbReference type="SMART" id="SM00612">
    <property type="entry name" value="Kelch"/>
    <property type="match status" value="4"/>
</dbReference>
<evidence type="ECO:0000313" key="5">
    <source>
        <dbReference type="Proteomes" id="UP001595818"/>
    </source>
</evidence>
<reference evidence="5" key="1">
    <citation type="journal article" date="2019" name="Int. J. Syst. Evol. Microbiol.">
        <title>The Global Catalogue of Microorganisms (GCM) 10K type strain sequencing project: providing services to taxonomists for standard genome sequencing and annotation.</title>
        <authorList>
            <consortium name="The Broad Institute Genomics Platform"/>
            <consortium name="The Broad Institute Genome Sequencing Center for Infectious Disease"/>
            <person name="Wu L."/>
            <person name="Ma J."/>
        </authorList>
    </citation>
    <scope>NUCLEOTIDE SEQUENCE [LARGE SCALE GENOMIC DNA]</scope>
    <source>
        <strain evidence="5">CGMCC 4.7466</strain>
    </source>
</reference>
<evidence type="ECO:0000256" key="2">
    <source>
        <dbReference type="ARBA" id="ARBA00022737"/>
    </source>
</evidence>
<dbReference type="InterPro" id="IPR006652">
    <property type="entry name" value="Kelch_1"/>
</dbReference>